<sequence>MARIYNPLIDGEVFDEIDLGDNGSLMESDRIIDRVTIDELEYSELFGSVGSNDVLVYR</sequence>
<protein>
    <submittedName>
        <fullName evidence="1">Uncharacterized protein</fullName>
    </submittedName>
</protein>
<organism evidence="1">
    <name type="scientific">viral metagenome</name>
    <dbReference type="NCBI Taxonomy" id="1070528"/>
    <lineage>
        <taxon>unclassified sequences</taxon>
        <taxon>metagenomes</taxon>
        <taxon>organismal metagenomes</taxon>
    </lineage>
</organism>
<dbReference type="AlphaFoldDB" id="A0A6M3IM06"/>
<accession>A0A6M3IM06</accession>
<proteinExistence type="predicted"/>
<dbReference type="EMBL" id="MT141324">
    <property type="protein sequence ID" value="QJA58453.1"/>
    <property type="molecule type" value="Genomic_DNA"/>
</dbReference>
<gene>
    <name evidence="1" type="ORF">MM415B01448_0025</name>
</gene>
<reference evidence="1" key="1">
    <citation type="submission" date="2020-03" db="EMBL/GenBank/DDBJ databases">
        <title>The deep terrestrial virosphere.</title>
        <authorList>
            <person name="Holmfeldt K."/>
            <person name="Nilsson E."/>
            <person name="Simone D."/>
            <person name="Lopez-Fernandez M."/>
            <person name="Wu X."/>
            <person name="de Brujin I."/>
            <person name="Lundin D."/>
            <person name="Andersson A."/>
            <person name="Bertilsson S."/>
            <person name="Dopson M."/>
        </authorList>
    </citation>
    <scope>NUCLEOTIDE SEQUENCE</scope>
    <source>
        <strain evidence="1">MM415B01448</strain>
    </source>
</reference>
<evidence type="ECO:0000313" key="1">
    <source>
        <dbReference type="EMBL" id="QJA58453.1"/>
    </source>
</evidence>
<name>A0A6M3IM06_9ZZZZ</name>